<evidence type="ECO:0000313" key="2">
    <source>
        <dbReference type="EMBL" id="KAI4537704.1"/>
    </source>
</evidence>
<feature type="compositionally biased region" description="Polar residues" evidence="1">
    <location>
        <begin position="144"/>
        <end position="164"/>
    </location>
</feature>
<protein>
    <submittedName>
        <fullName evidence="2">Uncharacterized protein</fullName>
    </submittedName>
</protein>
<reference evidence="2" key="1">
    <citation type="submission" date="2022-03" db="EMBL/GenBank/DDBJ databases">
        <title>Genomic analyses of argali, domestic sheep and their hybrids provide insights into chromosomal evolution, heterosis and genetic basis of agronomic traits.</title>
        <authorList>
            <person name="Li M."/>
        </authorList>
    </citation>
    <scope>NUCLEOTIDE SEQUENCE</scope>
    <source>
        <strain evidence="2">CAU-MHL-2022a</strain>
        <tissue evidence="2">Skin</tissue>
    </source>
</reference>
<comment type="caution">
    <text evidence="2">The sequence shown here is derived from an EMBL/GenBank/DDBJ whole genome shotgun (WGS) entry which is preliminary data.</text>
</comment>
<gene>
    <name evidence="2" type="ORF">MG293_012567</name>
</gene>
<sequence length="262" mass="28679">MLRSLAQLADPETQVEQYRDPEGSPSPRVHIKPKEDGMSMERSWARLGIQKRFAPEEIIPKAPCHQLTTQCLLDWPICLCSWSRVPNARITSAPLLNSNACSAVLSTNRLSELSGGLTALKELTGKVGCPCGKSKLSSTPHKLTVQESNGAAVTTQGSLRQQTGGSAGNTEAERPPGARRVGTRFLEDAGRVLSPEASRLDNCEDTGATRVEMGGEQRKEKLEEKDISPEMPGTSMVWMSNKMKRINSKLLEFFYPELTLLA</sequence>
<feature type="region of interest" description="Disordered" evidence="1">
    <location>
        <begin position="144"/>
        <end position="180"/>
    </location>
</feature>
<organism evidence="2 3">
    <name type="scientific">Ovis ammon polii</name>
    <dbReference type="NCBI Taxonomy" id="230172"/>
    <lineage>
        <taxon>Eukaryota</taxon>
        <taxon>Metazoa</taxon>
        <taxon>Chordata</taxon>
        <taxon>Craniata</taxon>
        <taxon>Vertebrata</taxon>
        <taxon>Euteleostomi</taxon>
        <taxon>Mammalia</taxon>
        <taxon>Eutheria</taxon>
        <taxon>Laurasiatheria</taxon>
        <taxon>Artiodactyla</taxon>
        <taxon>Ruminantia</taxon>
        <taxon>Pecora</taxon>
        <taxon>Bovidae</taxon>
        <taxon>Caprinae</taxon>
        <taxon>Ovis</taxon>
    </lineage>
</organism>
<dbReference type="AlphaFoldDB" id="A0AAD4U498"/>
<dbReference type="Proteomes" id="UP001214576">
    <property type="component" value="Unassembled WGS sequence"/>
</dbReference>
<proteinExistence type="predicted"/>
<dbReference type="EMBL" id="JAKZEL010000014">
    <property type="protein sequence ID" value="KAI4537704.1"/>
    <property type="molecule type" value="Genomic_DNA"/>
</dbReference>
<feature type="region of interest" description="Disordered" evidence="1">
    <location>
        <begin position="1"/>
        <end position="37"/>
    </location>
</feature>
<accession>A0AAD4U498</accession>
<evidence type="ECO:0000313" key="3">
    <source>
        <dbReference type="Proteomes" id="UP001214576"/>
    </source>
</evidence>
<name>A0AAD4U498_OVIAM</name>
<keyword evidence="3" id="KW-1185">Reference proteome</keyword>
<evidence type="ECO:0000256" key="1">
    <source>
        <dbReference type="SAM" id="MobiDB-lite"/>
    </source>
</evidence>